<evidence type="ECO:0000313" key="1">
    <source>
        <dbReference type="EMBL" id="OIT06845.1"/>
    </source>
</evidence>
<dbReference type="EMBL" id="MJEQ01037184">
    <property type="protein sequence ID" value="OIT06845.1"/>
    <property type="molecule type" value="Genomic_DNA"/>
</dbReference>
<protein>
    <submittedName>
        <fullName evidence="1">Uncharacterized protein</fullName>
    </submittedName>
</protein>
<dbReference type="PANTHER" id="PTHR33499:SF35">
    <property type="entry name" value="TRANSPOSASE MUDR PLANT DOMAIN-CONTAINING PROTEIN"/>
    <property type="match status" value="1"/>
</dbReference>
<reference evidence="1" key="1">
    <citation type="submission" date="2016-11" db="EMBL/GenBank/DDBJ databases">
        <title>The genome of Nicotiana attenuata.</title>
        <authorList>
            <person name="Xu S."/>
            <person name="Brockmoeller T."/>
            <person name="Gaquerel E."/>
            <person name="Navarro A."/>
            <person name="Kuhl H."/>
            <person name="Gase K."/>
            <person name="Ling Z."/>
            <person name="Zhou W."/>
            <person name="Kreitzer C."/>
            <person name="Stanke M."/>
            <person name="Tang H."/>
            <person name="Lyons E."/>
            <person name="Pandey P."/>
            <person name="Pandey S.P."/>
            <person name="Timmermann B."/>
            <person name="Baldwin I.T."/>
        </authorList>
    </citation>
    <scope>NUCLEOTIDE SEQUENCE [LARGE SCALE GENOMIC DNA]</scope>
    <source>
        <strain evidence="1">UT</strain>
    </source>
</reference>
<dbReference type="OMA" id="IEMECIT"/>
<accession>A0A1J6INU5</accession>
<comment type="caution">
    <text evidence="1">The sequence shown here is derived from an EMBL/GenBank/DDBJ whole genome shotgun (WGS) entry which is preliminary data.</text>
</comment>
<sequence>GSVCREFSLLEIIEMECITLREQIKDRAFFSFYHNRVVGQHHASFTRHLGILVRDRNMCPLRVHSWADIEEYKLQHMWEAVMDKFDSDYINDQRDHVLKYMRKLWNNWRESVHKNIKSKELKGGNSSKAALFEKLNATVKENEPLKGRLEGLESKYDELGSKYAKLEKIVFDQPSSPS</sequence>
<evidence type="ECO:0000313" key="2">
    <source>
        <dbReference type="Proteomes" id="UP000187609"/>
    </source>
</evidence>
<dbReference type="Proteomes" id="UP000187609">
    <property type="component" value="Unassembled WGS sequence"/>
</dbReference>
<organism evidence="1 2">
    <name type="scientific">Nicotiana attenuata</name>
    <name type="common">Coyote tobacco</name>
    <dbReference type="NCBI Taxonomy" id="49451"/>
    <lineage>
        <taxon>Eukaryota</taxon>
        <taxon>Viridiplantae</taxon>
        <taxon>Streptophyta</taxon>
        <taxon>Embryophyta</taxon>
        <taxon>Tracheophyta</taxon>
        <taxon>Spermatophyta</taxon>
        <taxon>Magnoliopsida</taxon>
        <taxon>eudicotyledons</taxon>
        <taxon>Gunneridae</taxon>
        <taxon>Pentapetalae</taxon>
        <taxon>asterids</taxon>
        <taxon>lamiids</taxon>
        <taxon>Solanales</taxon>
        <taxon>Solanaceae</taxon>
        <taxon>Nicotianoideae</taxon>
        <taxon>Nicotianeae</taxon>
        <taxon>Nicotiana</taxon>
    </lineage>
</organism>
<dbReference type="Gramene" id="OIT06845">
    <property type="protein sequence ID" value="OIT06845"/>
    <property type="gene ID" value="A4A49_61475"/>
</dbReference>
<gene>
    <name evidence="1" type="ORF">A4A49_61475</name>
</gene>
<dbReference type="AlphaFoldDB" id="A0A1J6INU5"/>
<name>A0A1J6INU5_NICAT</name>
<proteinExistence type="predicted"/>
<feature type="non-terminal residue" evidence="1">
    <location>
        <position position="1"/>
    </location>
</feature>
<keyword evidence="2" id="KW-1185">Reference proteome</keyword>
<dbReference type="PANTHER" id="PTHR33499">
    <property type="entry name" value="OS12G0282400 PROTEIN-RELATED"/>
    <property type="match status" value="1"/>
</dbReference>
<dbReference type="SMR" id="A0A1J6INU5"/>